<protein>
    <submittedName>
        <fullName evidence="1">Secreted protein</fullName>
    </submittedName>
</protein>
<evidence type="ECO:0000313" key="2">
    <source>
        <dbReference type="Proteomes" id="UP000076962"/>
    </source>
</evidence>
<proteinExistence type="predicted"/>
<name>A0A176RT46_9GAMM</name>
<sequence>MKSKILIVVLLYFINIPIFAFPSVDKTVGVHTLSNYAPYVLRDDKNENVFYLPFTRLAIARTESNKPDFSFVYLPAGLIIQLGVQVSIDQAGLQPLIEEIKAKNPNARFRYLPVETGRFMPTLRN</sequence>
<dbReference type="Proteomes" id="UP000076962">
    <property type="component" value="Unassembled WGS sequence"/>
</dbReference>
<keyword evidence="2" id="KW-1185">Reference proteome</keyword>
<gene>
    <name evidence="1" type="ORF">THIOM_005475</name>
</gene>
<evidence type="ECO:0000313" key="1">
    <source>
        <dbReference type="EMBL" id="OAD18915.1"/>
    </source>
</evidence>
<dbReference type="EMBL" id="LUTY01003029">
    <property type="protein sequence ID" value="OAD18915.1"/>
    <property type="molecule type" value="Genomic_DNA"/>
</dbReference>
<dbReference type="AlphaFoldDB" id="A0A176RT46"/>
<feature type="non-terminal residue" evidence="1">
    <location>
        <position position="125"/>
    </location>
</feature>
<organism evidence="1 2">
    <name type="scientific">Candidatus Thiomargarita nelsonii</name>
    <dbReference type="NCBI Taxonomy" id="1003181"/>
    <lineage>
        <taxon>Bacteria</taxon>
        <taxon>Pseudomonadati</taxon>
        <taxon>Pseudomonadota</taxon>
        <taxon>Gammaproteobacteria</taxon>
        <taxon>Thiotrichales</taxon>
        <taxon>Thiotrichaceae</taxon>
        <taxon>Thiomargarita</taxon>
    </lineage>
</organism>
<comment type="caution">
    <text evidence="1">The sequence shown here is derived from an EMBL/GenBank/DDBJ whole genome shotgun (WGS) entry which is preliminary data.</text>
</comment>
<reference evidence="1 2" key="1">
    <citation type="submission" date="2016-05" db="EMBL/GenBank/DDBJ databases">
        <title>Single-cell genome of chain-forming Candidatus Thiomargarita nelsonii and comparison to other large sulfur-oxidizing bacteria.</title>
        <authorList>
            <person name="Winkel M."/>
            <person name="Salman V."/>
            <person name="Woyke T."/>
            <person name="Schulz-Vogt H."/>
            <person name="Richter M."/>
            <person name="Flood B."/>
            <person name="Bailey J."/>
            <person name="Amann R."/>
            <person name="Mussmann M."/>
        </authorList>
    </citation>
    <scope>NUCLEOTIDE SEQUENCE [LARGE SCALE GENOMIC DNA]</scope>
    <source>
        <strain evidence="1 2">THI036</strain>
    </source>
</reference>
<accession>A0A176RT46</accession>